<dbReference type="GeneID" id="91088404"/>
<evidence type="ECO:0000256" key="6">
    <source>
        <dbReference type="SAM" id="MobiDB-lite"/>
    </source>
</evidence>
<dbReference type="GO" id="GO:0005634">
    <property type="term" value="C:nucleus"/>
    <property type="evidence" value="ECO:0007669"/>
    <property type="project" value="UniProtKB-SubCell"/>
</dbReference>
<feature type="region of interest" description="Disordered" evidence="6">
    <location>
        <begin position="1"/>
        <end position="59"/>
    </location>
</feature>
<feature type="compositionally biased region" description="Polar residues" evidence="6">
    <location>
        <begin position="812"/>
        <end position="856"/>
    </location>
</feature>
<dbReference type="Pfam" id="PF08513">
    <property type="entry name" value="LisH"/>
    <property type="match status" value="1"/>
</dbReference>
<keyword evidence="4" id="KW-0539">Nucleus</keyword>
<feature type="compositionally biased region" description="Low complexity" evidence="6">
    <location>
        <begin position="435"/>
        <end position="452"/>
    </location>
</feature>
<dbReference type="PANTHER" id="PTHR45093:SF2">
    <property type="entry name" value="LISH DOMAIN-CONTAINING PROTEIN"/>
    <property type="match status" value="1"/>
</dbReference>
<feature type="compositionally biased region" description="Polar residues" evidence="6">
    <location>
        <begin position="453"/>
        <end position="462"/>
    </location>
</feature>
<feature type="compositionally biased region" description="Polar residues" evidence="6">
    <location>
        <begin position="896"/>
        <end position="916"/>
    </location>
</feature>
<feature type="compositionally biased region" description="Pro residues" evidence="6">
    <location>
        <begin position="209"/>
        <end position="220"/>
    </location>
</feature>
<reference evidence="7" key="1">
    <citation type="submission" date="2016-06" db="EMBL/GenBank/DDBJ databases">
        <authorList>
            <person name="Cuomo C."/>
            <person name="Litvintseva A."/>
            <person name="Heitman J."/>
            <person name="Chen Y."/>
            <person name="Sun S."/>
            <person name="Springer D."/>
            <person name="Dromer F."/>
            <person name="Young S."/>
            <person name="Zeng Q."/>
            <person name="Chapman S."/>
            <person name="Gujja S."/>
            <person name="Saif S."/>
            <person name="Birren B."/>
        </authorList>
    </citation>
    <scope>NUCLEOTIDE SEQUENCE</scope>
    <source>
        <strain evidence="7">CBS 7841</strain>
    </source>
</reference>
<evidence type="ECO:0000256" key="1">
    <source>
        <dbReference type="ARBA" id="ARBA00004123"/>
    </source>
</evidence>
<feature type="compositionally biased region" description="Low complexity" evidence="6">
    <location>
        <begin position="35"/>
        <end position="46"/>
    </location>
</feature>
<gene>
    <name evidence="7" type="ORF">L203_104194</name>
</gene>
<keyword evidence="8" id="KW-1185">Reference proteome</keyword>
<comment type="subcellular location">
    <subcellularLocation>
        <location evidence="1">Nucleus</location>
    </subcellularLocation>
</comment>
<name>A0AAJ8JV23_9TREE</name>
<dbReference type="KEGG" id="cdep:91088404"/>
<evidence type="ECO:0000256" key="3">
    <source>
        <dbReference type="ARBA" id="ARBA00023163"/>
    </source>
</evidence>
<feature type="compositionally biased region" description="Polar residues" evidence="6">
    <location>
        <begin position="946"/>
        <end position="959"/>
    </location>
</feature>
<dbReference type="AlphaFoldDB" id="A0AAJ8JV23"/>
<feature type="compositionally biased region" description="Polar residues" evidence="6">
    <location>
        <begin position="1008"/>
        <end position="1018"/>
    </location>
</feature>
<feature type="compositionally biased region" description="Pro residues" evidence="6">
    <location>
        <begin position="102"/>
        <end position="113"/>
    </location>
</feature>
<dbReference type="PROSITE" id="PS50896">
    <property type="entry name" value="LISH"/>
    <property type="match status" value="1"/>
</dbReference>
<evidence type="ECO:0008006" key="9">
    <source>
        <dbReference type="Google" id="ProtNLM"/>
    </source>
</evidence>
<reference evidence="7" key="2">
    <citation type="journal article" date="2022" name="Elife">
        <title>Obligate sexual reproduction of a homothallic fungus closely related to the Cryptococcus pathogenic species complex.</title>
        <authorList>
            <person name="Passer A.R."/>
            <person name="Clancey S.A."/>
            <person name="Shea T."/>
            <person name="David-Palma M."/>
            <person name="Averette A.F."/>
            <person name="Boekhout T."/>
            <person name="Porcel B.M."/>
            <person name="Nowrousian M."/>
            <person name="Cuomo C.A."/>
            <person name="Sun S."/>
            <person name="Heitman J."/>
            <person name="Coelho M.A."/>
        </authorList>
    </citation>
    <scope>NUCLEOTIDE SEQUENCE</scope>
    <source>
        <strain evidence="7">CBS 7841</strain>
    </source>
</reference>
<feature type="compositionally biased region" description="Low complexity" evidence="6">
    <location>
        <begin position="476"/>
        <end position="498"/>
    </location>
</feature>
<accession>A0AAJ8JV23</accession>
<proteinExistence type="predicted"/>
<evidence type="ECO:0000313" key="8">
    <source>
        <dbReference type="Proteomes" id="UP000094043"/>
    </source>
</evidence>
<evidence type="ECO:0000256" key="2">
    <source>
        <dbReference type="ARBA" id="ARBA00023015"/>
    </source>
</evidence>
<feature type="compositionally biased region" description="Low complexity" evidence="6">
    <location>
        <begin position="631"/>
        <end position="640"/>
    </location>
</feature>
<reference evidence="7" key="3">
    <citation type="submission" date="2024-01" db="EMBL/GenBank/DDBJ databases">
        <authorList>
            <person name="Coelho M.A."/>
            <person name="David-Palma M."/>
            <person name="Shea T."/>
            <person name="Sun S."/>
            <person name="Cuomo C.A."/>
            <person name="Heitman J."/>
        </authorList>
    </citation>
    <scope>NUCLEOTIDE SEQUENCE</scope>
    <source>
        <strain evidence="7">CBS 7841</strain>
    </source>
</reference>
<organism evidence="7 8">
    <name type="scientific">Cryptococcus depauperatus CBS 7841</name>
    <dbReference type="NCBI Taxonomy" id="1295531"/>
    <lineage>
        <taxon>Eukaryota</taxon>
        <taxon>Fungi</taxon>
        <taxon>Dikarya</taxon>
        <taxon>Basidiomycota</taxon>
        <taxon>Agaricomycotina</taxon>
        <taxon>Tremellomycetes</taxon>
        <taxon>Tremellales</taxon>
        <taxon>Cryptococcaceae</taxon>
        <taxon>Cryptococcus</taxon>
    </lineage>
</organism>
<keyword evidence="3" id="KW-0804">Transcription</keyword>
<feature type="compositionally biased region" description="Low complexity" evidence="6">
    <location>
        <begin position="785"/>
        <end position="808"/>
    </location>
</feature>
<feature type="compositionally biased region" description="Polar residues" evidence="6">
    <location>
        <begin position="158"/>
        <end position="169"/>
    </location>
</feature>
<sequence length="1154" mass="124591">MALPHPPPQPNFHNPAQPPYHIQQAQVVPQHLNPAQQAQQQAYQQYTARPPMGVNNLSMPQQQTLQTQQVQLRRQQQMAQAQAQAQVQQQTQGNQQQTQPRVVPPSPHHPVPSPHMAQQYPPGSSVHYSPHPLQAQMAGVPPGTTVAQMSPRSRAISGVQQGANMSHTKSMGGGRWAAGPSQPQPAPPGQSQNPQPSQLQRSSHIPHSTPTPQPQPPPQMQPQHPGPASNHNQPIHVPAQGLSGHVMGPPQQMDHDYAMQVGGMAMAQAMSRSASGVGAGSQSGMQPQRWDSETALKLYIHDYLVKHNYEGAAAQFSAEAGLRETAVPLNVRESVLYQWWSLFLEVFSAGKGVQAVTNPNSYNELMSRLRQVGQQFALQPATYIGPSNPQGQPQQPGSITPQQIAVLRQQAQASGLSPQQVNQYIQQHISQHQFQHQHAVMMQHQQSQQSQQRFGQPGTTGESPAPGGRSISQHNQPPQAQQMMYQPQPQQHLGLQPPAVVRTATHSPTNPSPHMLQQPHPTVIPSPSPVQQSMRPPPSGAIVNGQMRMPIGSQHRPSQQASQGQGQFPQASQGPQSGPSSASGLGLPHQGPHMQMHSHSQQIQHQQPQSQHMTPQQQTMTQNGPSIPRSQQQSMAEMQAAQAKAIAQQQQQLQVQQHAQAQAQAQQQREQAMQIQQQHIQNASNQMYEPLGLGPVNPALMSYSVQTLGLAGKDVRSLGEEERQRLIHTYKHTLQEHTKRMMSTQGQQAQQQAQEIQQQLQMQQGQAQQQSQGQGQGPGGPGPQPFQQHQHQQYMMQQMYPQQQGHPGTRPNGLNRNPSFELLRSSSQEDQNSVVQPDNSQQGLLIGHQPTSTPVSANAPKPSSPERKRKRKNSEPPGQSPFGMMSGSGWQGSQGTTPATPSFNAGSDPARNNVSGSIPPHHVSASPHIPQKRDRRNQAGEMLPPRTTSTPKPSHNTLANAAESKDNKVGKTPGRTPKMAKEELQREVPTPKSLNHSPNGNVAAITDANPQSTSTHGFTPSPPSATNSTPANGVLALSSTPANNQMTLTSDPNINSMDFGMNLGSMGLVGMGMEFAMGMGLGALGGINEGGNAVDDSGELTTNDQSGNVGDGSGGDLDLGAIASDFDFNFYLAGMDDGEDNGNSGERDDGEVKT</sequence>
<evidence type="ECO:0000256" key="4">
    <source>
        <dbReference type="ARBA" id="ARBA00023242"/>
    </source>
</evidence>
<feature type="compositionally biased region" description="Low complexity" evidence="6">
    <location>
        <begin position="189"/>
        <end position="208"/>
    </location>
</feature>
<dbReference type="InterPro" id="IPR006594">
    <property type="entry name" value="LisH"/>
</dbReference>
<feature type="region of interest" description="Disordered" evidence="6">
    <location>
        <begin position="83"/>
        <end position="254"/>
    </location>
</feature>
<feature type="region of interest" description="Disordered" evidence="6">
    <location>
        <begin position="736"/>
        <end position="1033"/>
    </location>
</feature>
<feature type="coiled-coil region" evidence="5">
    <location>
        <begin position="646"/>
        <end position="678"/>
    </location>
</feature>
<dbReference type="PANTHER" id="PTHR45093">
    <property type="entry name" value="TRANSCRIPTION ACTIVATOR MSS11"/>
    <property type="match status" value="1"/>
</dbReference>
<keyword evidence="5" id="KW-0175">Coiled coil</keyword>
<evidence type="ECO:0000313" key="7">
    <source>
        <dbReference type="EMBL" id="WVN88979.1"/>
    </source>
</evidence>
<feature type="compositionally biased region" description="Low complexity" evidence="6">
    <location>
        <begin position="745"/>
        <end position="773"/>
    </location>
</feature>
<evidence type="ECO:0000256" key="5">
    <source>
        <dbReference type="SAM" id="Coils"/>
    </source>
</evidence>
<dbReference type="Proteomes" id="UP000094043">
    <property type="component" value="Chromosome 5"/>
</dbReference>
<feature type="region of interest" description="Disordered" evidence="6">
    <location>
        <begin position="435"/>
        <end position="640"/>
    </location>
</feature>
<feature type="compositionally biased region" description="Low complexity" evidence="6">
    <location>
        <begin position="83"/>
        <end position="99"/>
    </location>
</feature>
<feature type="compositionally biased region" description="Low complexity" evidence="6">
    <location>
        <begin position="557"/>
        <end position="622"/>
    </location>
</feature>
<feature type="compositionally biased region" description="Low complexity" evidence="6">
    <location>
        <begin position="883"/>
        <end position="895"/>
    </location>
</feature>
<protein>
    <recommendedName>
        <fullName evidence="9">LisH domain-containing protein</fullName>
    </recommendedName>
</protein>
<keyword evidence="2" id="KW-0805">Transcription regulation</keyword>
<dbReference type="EMBL" id="CP143788">
    <property type="protein sequence ID" value="WVN88979.1"/>
    <property type="molecule type" value="Genomic_DNA"/>
</dbReference>
<dbReference type="RefSeq" id="XP_066069679.1">
    <property type="nucleotide sequence ID" value="XM_066213582.1"/>
</dbReference>
<feature type="region of interest" description="Disordered" evidence="6">
    <location>
        <begin position="1094"/>
        <end position="1114"/>
    </location>
</feature>
<feature type="compositionally biased region" description="Pro residues" evidence="6">
    <location>
        <begin position="1"/>
        <end position="10"/>
    </location>
</feature>